<keyword evidence="2" id="KW-1185">Reference proteome</keyword>
<dbReference type="EMBL" id="ML145145">
    <property type="protein sequence ID" value="TBU56855.1"/>
    <property type="molecule type" value="Genomic_DNA"/>
</dbReference>
<reference evidence="1 2" key="1">
    <citation type="submission" date="2019-01" db="EMBL/GenBank/DDBJ databases">
        <title>Draft genome sequences of three monokaryotic isolates of the white-rot basidiomycete fungus Dichomitus squalens.</title>
        <authorList>
            <consortium name="DOE Joint Genome Institute"/>
            <person name="Lopez S.C."/>
            <person name="Andreopoulos B."/>
            <person name="Pangilinan J."/>
            <person name="Lipzen A."/>
            <person name="Riley R."/>
            <person name="Ahrendt S."/>
            <person name="Ng V."/>
            <person name="Barry K."/>
            <person name="Daum C."/>
            <person name="Grigoriev I.V."/>
            <person name="Hilden K.S."/>
            <person name="Makela M.R."/>
            <person name="de Vries R.P."/>
        </authorList>
    </citation>
    <scope>NUCLEOTIDE SEQUENCE [LARGE SCALE GENOMIC DNA]</scope>
    <source>
        <strain evidence="1 2">CBS 464.89</strain>
    </source>
</reference>
<dbReference type="Pfam" id="PF20151">
    <property type="entry name" value="DUF6533"/>
    <property type="match status" value="1"/>
</dbReference>
<accession>A0A4Q9P4N3</accession>
<sequence>MSVDAGLNVAQFLATQQSIIIGHHCTLSALTLLLFDFAITLDREVELIWRRKTTGASVLFILTRYLSLAAYGVRSILMAHLSCGLFSYSALSILAQAVTYLQYLPWAAFSALRVFALSEEAYRWPTSIVVFVLSSLIFGMNFARLHWLAPVQNSAIGTSCAVFGAVMPSEINKVPLTNTAKVSTVPRACLIAADVIVIFTTWHATYRTRATVRNAFAPISSRRTLSSILLRDGTLYFVVVLVMNIIYLVLTMQRSQVDVVTQVSYVVELTEPMTAILISRFILNLQEVDRRPLDISLSTTYTWSHAKSDDIVLTSRIVGSMGSSLLSLTVDEDERHGGVHDNSNHSL</sequence>
<name>A0A4Q9P4N3_9APHY</name>
<organism evidence="1 2">
    <name type="scientific">Dichomitus squalens</name>
    <dbReference type="NCBI Taxonomy" id="114155"/>
    <lineage>
        <taxon>Eukaryota</taxon>
        <taxon>Fungi</taxon>
        <taxon>Dikarya</taxon>
        <taxon>Basidiomycota</taxon>
        <taxon>Agaricomycotina</taxon>
        <taxon>Agaricomycetes</taxon>
        <taxon>Polyporales</taxon>
        <taxon>Polyporaceae</taxon>
        <taxon>Dichomitus</taxon>
    </lineage>
</organism>
<dbReference type="AlphaFoldDB" id="A0A4Q9P4N3"/>
<dbReference type="Proteomes" id="UP000292082">
    <property type="component" value="Unassembled WGS sequence"/>
</dbReference>
<dbReference type="InterPro" id="IPR045340">
    <property type="entry name" value="DUF6533"/>
</dbReference>
<protein>
    <submittedName>
        <fullName evidence="1">Uncharacterized protein</fullName>
    </submittedName>
</protein>
<evidence type="ECO:0000313" key="1">
    <source>
        <dbReference type="EMBL" id="TBU56855.1"/>
    </source>
</evidence>
<gene>
    <name evidence="1" type="ORF">BD310DRAFT_822794</name>
</gene>
<proteinExistence type="predicted"/>
<evidence type="ECO:0000313" key="2">
    <source>
        <dbReference type="Proteomes" id="UP000292082"/>
    </source>
</evidence>